<dbReference type="Proteomes" id="UP000233534">
    <property type="component" value="Chromosome"/>
</dbReference>
<keyword evidence="16" id="KW-1185">Reference proteome</keyword>
<dbReference type="GO" id="GO:0006015">
    <property type="term" value="P:5-phosphoribose 1-diphosphate biosynthetic process"/>
    <property type="evidence" value="ECO:0007669"/>
    <property type="project" value="UniProtKB-UniRule"/>
</dbReference>
<dbReference type="Proteomes" id="UP000239720">
    <property type="component" value="Unassembled WGS sequence"/>
</dbReference>
<feature type="domain" description="Ribose-phosphate pyrophosphokinase N-terminal" evidence="13">
    <location>
        <begin position="8"/>
        <end position="124"/>
    </location>
</feature>
<dbReference type="InterPro" id="IPR000836">
    <property type="entry name" value="PRTase_dom"/>
</dbReference>
<keyword evidence="7 12" id="KW-0067">ATP-binding</keyword>
<dbReference type="EC" id="2.7.6.1" evidence="12"/>
<dbReference type="Gene3D" id="3.40.50.2020">
    <property type="match status" value="2"/>
</dbReference>
<dbReference type="GO" id="GO:0016301">
    <property type="term" value="F:kinase activity"/>
    <property type="evidence" value="ECO:0007669"/>
    <property type="project" value="UniProtKB-KW"/>
</dbReference>
<keyword evidence="3 12" id="KW-0479">Metal-binding</keyword>
<feature type="binding site" evidence="12">
    <location>
        <begin position="228"/>
        <end position="232"/>
    </location>
    <ligand>
        <name>D-ribose 5-phosphate</name>
        <dbReference type="ChEBI" id="CHEBI:78346"/>
    </ligand>
</feature>
<evidence type="ECO:0000313" key="16">
    <source>
        <dbReference type="Proteomes" id="UP000233534"/>
    </source>
</evidence>
<keyword evidence="6 12" id="KW-0418">Kinase</keyword>
<evidence type="ECO:0000256" key="4">
    <source>
        <dbReference type="ARBA" id="ARBA00022727"/>
    </source>
</evidence>
<dbReference type="InterPro" id="IPR029057">
    <property type="entry name" value="PRTase-like"/>
</dbReference>
<evidence type="ECO:0000313" key="17">
    <source>
        <dbReference type="Proteomes" id="UP000239720"/>
    </source>
</evidence>
<feature type="binding site" evidence="12">
    <location>
        <position position="200"/>
    </location>
    <ligand>
        <name>D-ribose 5-phosphate</name>
        <dbReference type="ChEBI" id="CHEBI:78346"/>
    </ligand>
</feature>
<comment type="cofactor">
    <cofactor evidence="12">
        <name>Mg(2+)</name>
        <dbReference type="ChEBI" id="CHEBI:18420"/>
    </cofactor>
    <text evidence="12">Binds 2 Mg(2+) ions per subunit.</text>
</comment>
<dbReference type="GO" id="GO:0006164">
    <property type="term" value="P:purine nucleotide biosynthetic process"/>
    <property type="evidence" value="ECO:0007669"/>
    <property type="project" value="TreeGrafter"/>
</dbReference>
<dbReference type="Pfam" id="PF14572">
    <property type="entry name" value="Pribosyl_synth"/>
    <property type="match status" value="1"/>
</dbReference>
<dbReference type="HAMAP" id="MF_00583_B">
    <property type="entry name" value="RibP_PPkinase_B"/>
    <property type="match status" value="1"/>
</dbReference>
<dbReference type="GO" id="GO:0005737">
    <property type="term" value="C:cytoplasm"/>
    <property type="evidence" value="ECO:0007669"/>
    <property type="project" value="UniProtKB-SubCell"/>
</dbReference>
<evidence type="ECO:0000256" key="3">
    <source>
        <dbReference type="ARBA" id="ARBA00022723"/>
    </source>
</evidence>
<comment type="subcellular location">
    <subcellularLocation>
        <location evidence="12">Cytoplasm</location>
    </subcellularLocation>
</comment>
<comment type="similarity">
    <text evidence="11 12">Belongs to the ribose-phosphate pyrophosphokinase family. Class I subfamily.</text>
</comment>
<evidence type="ECO:0000256" key="5">
    <source>
        <dbReference type="ARBA" id="ARBA00022741"/>
    </source>
</evidence>
<protein>
    <recommendedName>
        <fullName evidence="12">Ribose-phosphate pyrophosphokinase</fullName>
        <shortName evidence="12">RPPK</shortName>
        <ecNumber evidence="12">2.7.6.1</ecNumber>
    </recommendedName>
    <alternativeName>
        <fullName evidence="12">5-phospho-D-ribosyl alpha-1-diphosphate synthase</fullName>
    </alternativeName>
    <alternativeName>
        <fullName evidence="12">Phosphoribosyl diphosphate synthase</fullName>
    </alternativeName>
    <alternativeName>
        <fullName evidence="12">Phosphoribosyl pyrophosphate synthase</fullName>
        <shortName evidence="12">P-Rib-PP synthase</shortName>
        <shortName evidence="12">PRPP synthase</shortName>
        <shortName evidence="12">PRPPase</shortName>
    </alternativeName>
</protein>
<evidence type="ECO:0000256" key="6">
    <source>
        <dbReference type="ARBA" id="ARBA00022777"/>
    </source>
</evidence>
<feature type="binding site" evidence="12">
    <location>
        <begin position="100"/>
        <end position="101"/>
    </location>
    <ligand>
        <name>ATP</name>
        <dbReference type="ChEBI" id="CHEBI:30616"/>
    </ligand>
</feature>
<evidence type="ECO:0000256" key="8">
    <source>
        <dbReference type="ARBA" id="ARBA00022842"/>
    </source>
</evidence>
<evidence type="ECO:0000256" key="9">
    <source>
        <dbReference type="ARBA" id="ARBA00049535"/>
    </source>
</evidence>
<dbReference type="EMBL" id="CP025197">
    <property type="protein sequence ID" value="AUG56088.1"/>
    <property type="molecule type" value="Genomic_DNA"/>
</dbReference>
<dbReference type="SUPFAM" id="SSF53271">
    <property type="entry name" value="PRTase-like"/>
    <property type="match status" value="1"/>
</dbReference>
<evidence type="ECO:0000256" key="12">
    <source>
        <dbReference type="HAMAP-Rule" id="MF_00583"/>
    </source>
</evidence>
<reference evidence="15 17" key="2">
    <citation type="journal article" date="2018" name="Syst. Appl. Microbiol.">
        <title>Characterization and high-quality draft genome sequence of Herbivorax saccincola A7, an anaerobic, alkaliphilic, thermophilic, cellulolytic, and xylanolytic bacterium.</title>
        <authorList>
            <person name="Aikawa S."/>
            <person name="Baramee S."/>
            <person name="Sermsathanaswadi J."/>
            <person name="Thianheng P."/>
            <person name="Tachaapaikoon C."/>
            <person name="Shikata A."/>
            <person name="Waeonukul R."/>
            <person name="Pason P."/>
            <person name="Ratanakhanokchai K."/>
            <person name="Kosugi A."/>
        </authorList>
    </citation>
    <scope>NUCLEOTIDE SEQUENCE [LARGE SCALE GENOMIC DNA]</scope>
    <source>
        <strain evidence="15 17">A7</strain>
    </source>
</reference>
<evidence type="ECO:0000256" key="11">
    <source>
        <dbReference type="ARBA" id="ARBA00061444"/>
    </source>
</evidence>
<name>A0A2K9E155_9FIRM</name>
<dbReference type="GO" id="GO:0002189">
    <property type="term" value="C:ribose phosphate diphosphokinase complex"/>
    <property type="evidence" value="ECO:0007669"/>
    <property type="project" value="TreeGrafter"/>
</dbReference>
<dbReference type="RefSeq" id="WP_101298532.1">
    <property type="nucleotide sequence ID" value="NZ_CP025197.1"/>
</dbReference>
<sequence>MNLHGKDIKIFAGNSNRELALEIAEKIGLPLGLANVGKFSDGECAIGINEVVRGSDVFLIQSLCWPVNDNIMELLIMIDALRRASAGRITAVIPYYGYARQDRKAKARDPISAKLVANLLTTAGADRILTMDLHAPQLQGFFDIPLDHLLGVPILANHFREKFEDTSDVVVVSPDVGSVARSRKFAERLDVPLAIIDKRRPKANVSEIMNIIGDVNNKRVILVDDLIDTGGTIINAANALTEMGAKEVYACCTHGVLSGNAVERIEKSELKELITLNTIPLTEEKRSPKIKSLSVAPVFAEAIERIYGDMSISTLFTQKD</sequence>
<feature type="active site" evidence="12">
    <location>
        <position position="198"/>
    </location>
</feature>
<dbReference type="GO" id="GO:0000287">
    <property type="term" value="F:magnesium ion binding"/>
    <property type="evidence" value="ECO:0007669"/>
    <property type="project" value="UniProtKB-UniRule"/>
</dbReference>
<dbReference type="Pfam" id="PF13793">
    <property type="entry name" value="Pribosyltran_N"/>
    <property type="match status" value="1"/>
</dbReference>
<dbReference type="GO" id="GO:0004749">
    <property type="term" value="F:ribose phosphate diphosphokinase activity"/>
    <property type="evidence" value="ECO:0007669"/>
    <property type="project" value="UniProtKB-UniRule"/>
</dbReference>
<evidence type="ECO:0000256" key="10">
    <source>
        <dbReference type="ARBA" id="ARBA00054914"/>
    </source>
</evidence>
<keyword evidence="2 12" id="KW-0808">Transferase</keyword>
<dbReference type="InterPro" id="IPR037515">
    <property type="entry name" value="Rib-P_diPkinase_bac"/>
</dbReference>
<comment type="function">
    <text evidence="10 12">Involved in the biosynthesis of the central metabolite phospho-alpha-D-ribosyl-1-pyrophosphate (PRPP) via the transfer of pyrophosphoryl group from ATP to 1-hydroxyl of ribose-5-phosphate (Rib-5-P).</text>
</comment>
<dbReference type="NCBIfam" id="TIGR01251">
    <property type="entry name" value="ribP_PPkin"/>
    <property type="match status" value="1"/>
</dbReference>
<feature type="binding site" evidence="12">
    <location>
        <position position="175"/>
    </location>
    <ligand>
        <name>Mg(2+)</name>
        <dbReference type="ChEBI" id="CHEBI:18420"/>
    </ligand>
</feature>
<dbReference type="UniPathway" id="UPA00087">
    <property type="reaction ID" value="UER00172"/>
</dbReference>
<accession>A0A2K9E155</accession>
<proteinExistence type="inferred from homology"/>
<keyword evidence="8 12" id="KW-0460">Magnesium</keyword>
<feature type="binding site" evidence="12">
    <location>
        <position position="224"/>
    </location>
    <ligand>
        <name>D-ribose 5-phosphate</name>
        <dbReference type="ChEBI" id="CHEBI:78346"/>
    </ligand>
</feature>
<evidence type="ECO:0000259" key="13">
    <source>
        <dbReference type="Pfam" id="PF13793"/>
    </source>
</evidence>
<dbReference type="PANTHER" id="PTHR10210">
    <property type="entry name" value="RIBOSE-PHOSPHATE DIPHOSPHOKINASE FAMILY MEMBER"/>
    <property type="match status" value="1"/>
</dbReference>
<comment type="catalytic activity">
    <reaction evidence="9 12">
        <text>D-ribose 5-phosphate + ATP = 5-phospho-alpha-D-ribose 1-diphosphate + AMP + H(+)</text>
        <dbReference type="Rhea" id="RHEA:15609"/>
        <dbReference type="ChEBI" id="CHEBI:15378"/>
        <dbReference type="ChEBI" id="CHEBI:30616"/>
        <dbReference type="ChEBI" id="CHEBI:58017"/>
        <dbReference type="ChEBI" id="CHEBI:78346"/>
        <dbReference type="ChEBI" id="CHEBI:456215"/>
        <dbReference type="EC" id="2.7.6.1"/>
    </reaction>
</comment>
<dbReference type="OrthoDB" id="9777067at2"/>
<dbReference type="PANTHER" id="PTHR10210:SF41">
    <property type="entry name" value="RIBOSE-PHOSPHATE PYROPHOSPHOKINASE 1, CHLOROPLASTIC"/>
    <property type="match status" value="1"/>
</dbReference>
<evidence type="ECO:0000256" key="1">
    <source>
        <dbReference type="ARBA" id="ARBA00004996"/>
    </source>
</evidence>
<organism evidence="14 16">
    <name type="scientific">Acetivibrio saccincola</name>
    <dbReference type="NCBI Taxonomy" id="1677857"/>
    <lineage>
        <taxon>Bacteria</taxon>
        <taxon>Bacillati</taxon>
        <taxon>Bacillota</taxon>
        <taxon>Clostridia</taxon>
        <taxon>Eubacteriales</taxon>
        <taxon>Oscillospiraceae</taxon>
        <taxon>Acetivibrio</taxon>
    </lineage>
</organism>
<keyword evidence="12" id="KW-0963">Cytoplasm</keyword>
<keyword evidence="4 12" id="KW-0545">Nucleotide biosynthesis</keyword>
<evidence type="ECO:0000256" key="2">
    <source>
        <dbReference type="ARBA" id="ARBA00022679"/>
    </source>
</evidence>
<evidence type="ECO:0000313" key="14">
    <source>
        <dbReference type="EMBL" id="AUG56088.1"/>
    </source>
</evidence>
<dbReference type="NCBIfam" id="NF002320">
    <property type="entry name" value="PRK01259.1"/>
    <property type="match status" value="1"/>
</dbReference>
<dbReference type="InterPro" id="IPR005946">
    <property type="entry name" value="Rib-P_diPkinase"/>
</dbReference>
<evidence type="ECO:0000313" key="15">
    <source>
        <dbReference type="EMBL" id="PQQ65726.1"/>
    </source>
</evidence>
<comment type="pathway">
    <text evidence="1 12">Metabolic intermediate biosynthesis; 5-phospho-alpha-D-ribose 1-diphosphate biosynthesis; 5-phospho-alpha-D-ribose 1-diphosphate from D-ribose 5-phosphate (route I): step 1/1.</text>
</comment>
<reference evidence="14 16" key="1">
    <citation type="submission" date="2017-12" db="EMBL/GenBank/DDBJ databases">
        <title>Complete genome sequence of Herbivorax saccincola GGR1, a novel Cellulosome-producing hydrolytic bacterium in a thermophilic biogas plant, established by Illumina and Nanopore MinION sequencing.</title>
        <authorList>
            <person name="Pechtl A."/>
            <person name="Ruckert C."/>
            <person name="Koeck D.E."/>
            <person name="Maus I."/>
            <person name="Winkler A."/>
            <person name="Kalinowski J."/>
            <person name="Puhler A."/>
            <person name="Schwarz W.W."/>
            <person name="Zverlov V.V."/>
            <person name="Schluter A."/>
            <person name="Liebl W."/>
        </authorList>
    </citation>
    <scope>NUCLEOTIDE SEQUENCE [LARGE SCALE GENOMIC DNA]</scope>
    <source>
        <strain evidence="14">GGR1</strain>
        <strain evidence="16">SR1</strain>
    </source>
</reference>
<comment type="subunit">
    <text evidence="12">Homohexamer.</text>
</comment>
<dbReference type="SMART" id="SM01400">
    <property type="entry name" value="Pribosyltran_N"/>
    <property type="match status" value="1"/>
</dbReference>
<dbReference type="AlphaFoldDB" id="A0A2K9E155"/>
<dbReference type="InterPro" id="IPR029099">
    <property type="entry name" value="Pribosyltran_N"/>
</dbReference>
<feature type="binding site" evidence="12">
    <location>
        <position position="134"/>
    </location>
    <ligand>
        <name>Mg(2+)</name>
        <dbReference type="ChEBI" id="CHEBI:18420"/>
    </ligand>
</feature>
<feature type="binding site" evidence="12">
    <location>
        <begin position="41"/>
        <end position="43"/>
    </location>
    <ligand>
        <name>ATP</name>
        <dbReference type="ChEBI" id="CHEBI:30616"/>
    </ligand>
</feature>
<dbReference type="CDD" id="cd06223">
    <property type="entry name" value="PRTases_typeI"/>
    <property type="match status" value="1"/>
</dbReference>
<evidence type="ECO:0000256" key="7">
    <source>
        <dbReference type="ARBA" id="ARBA00022840"/>
    </source>
</evidence>
<dbReference type="KEGG" id="hsc:HVS_00540"/>
<dbReference type="GO" id="GO:0005524">
    <property type="term" value="F:ATP binding"/>
    <property type="evidence" value="ECO:0007669"/>
    <property type="project" value="UniProtKB-KW"/>
</dbReference>
<keyword evidence="5 12" id="KW-0547">Nucleotide-binding</keyword>
<dbReference type="FunFam" id="3.40.50.2020:FF:000001">
    <property type="entry name" value="Ribose-phosphate pyrophosphokinase"/>
    <property type="match status" value="1"/>
</dbReference>
<gene>
    <name evidence="12 14" type="primary">prs</name>
    <name evidence="15" type="ORF">B9R14_02365</name>
    <name evidence="14" type="ORF">HVS_00540</name>
</gene>
<dbReference type="EMBL" id="NEMB01000003">
    <property type="protein sequence ID" value="PQQ65726.1"/>
    <property type="molecule type" value="Genomic_DNA"/>
</dbReference>